<dbReference type="Proteomes" id="UP000289650">
    <property type="component" value="Unassembled WGS sequence"/>
</dbReference>
<gene>
    <name evidence="1" type="ORF">D1006_31025</name>
</gene>
<organism evidence="1 2">
    <name type="scientific">Burkholderia stabilis</name>
    <dbReference type="NCBI Taxonomy" id="95485"/>
    <lineage>
        <taxon>Bacteria</taxon>
        <taxon>Pseudomonadati</taxon>
        <taxon>Pseudomonadota</taxon>
        <taxon>Betaproteobacteria</taxon>
        <taxon>Burkholderiales</taxon>
        <taxon>Burkholderiaceae</taxon>
        <taxon>Burkholderia</taxon>
        <taxon>Burkholderia cepacia complex</taxon>
    </lineage>
</organism>
<evidence type="ECO:0000313" key="2">
    <source>
        <dbReference type="Proteomes" id="UP000289650"/>
    </source>
</evidence>
<accession>A0A4Q2AJ64</accession>
<sequence length="83" mass="8738">MRNPACAAADSNAPANAECRMRSAPAGLARRGVAATGQRTAQPILATKPGEFNRPEMTMSLQGENDQVISNLNAAAHMKMIKS</sequence>
<dbReference type="AlphaFoldDB" id="A0A4Q2AJ64"/>
<proteinExistence type="predicted"/>
<comment type="caution">
    <text evidence="1">The sequence shown here is derived from an EMBL/GenBank/DDBJ whole genome shotgun (WGS) entry which is preliminary data.</text>
</comment>
<protein>
    <submittedName>
        <fullName evidence="1">Uncharacterized protein</fullName>
    </submittedName>
</protein>
<name>A0A4Q2AJ64_9BURK</name>
<dbReference type="EMBL" id="QWEX01000002">
    <property type="protein sequence ID" value="RXV69477.1"/>
    <property type="molecule type" value="Genomic_DNA"/>
</dbReference>
<evidence type="ECO:0000313" key="1">
    <source>
        <dbReference type="EMBL" id="RXV69477.1"/>
    </source>
</evidence>
<reference evidence="1 2" key="1">
    <citation type="submission" date="2018-08" db="EMBL/GenBank/DDBJ databases">
        <title>Mountain-cultivated ginseng endophyte, Burkholderia stabilis and its activity against ginseng root rot disease.</title>
        <authorList>
            <person name="Tapan Kumar M."/>
            <person name="Bae H."/>
            <person name="Shanmugam G."/>
            <person name="Jeon J."/>
        </authorList>
    </citation>
    <scope>NUCLEOTIDE SEQUENCE [LARGE SCALE GENOMIC DNA]</scope>
    <source>
        <strain evidence="1 2">EB159</strain>
    </source>
</reference>